<evidence type="ECO:0000259" key="1">
    <source>
        <dbReference type="Pfam" id="PF05175"/>
    </source>
</evidence>
<dbReference type="Proteomes" id="UP000199520">
    <property type="component" value="Unassembled WGS sequence"/>
</dbReference>
<dbReference type="GO" id="GO:0008757">
    <property type="term" value="F:S-adenosylmethionine-dependent methyltransferase activity"/>
    <property type="evidence" value="ECO:0007669"/>
    <property type="project" value="UniProtKB-ARBA"/>
</dbReference>
<proteinExistence type="predicted"/>
<dbReference type="EMBL" id="FOTS01000021">
    <property type="protein sequence ID" value="SFL84469.1"/>
    <property type="molecule type" value="Genomic_DNA"/>
</dbReference>
<dbReference type="InterPro" id="IPR002052">
    <property type="entry name" value="DNA_methylase_N6_adenine_CS"/>
</dbReference>
<protein>
    <submittedName>
        <fullName evidence="2">tRNA1(Val) A37 N6-methylase TrmN6</fullName>
    </submittedName>
</protein>
<dbReference type="SUPFAM" id="SSF53335">
    <property type="entry name" value="S-adenosyl-L-methionine-dependent methyltransferases"/>
    <property type="match status" value="1"/>
</dbReference>
<dbReference type="Pfam" id="PF05175">
    <property type="entry name" value="MTS"/>
    <property type="match status" value="1"/>
</dbReference>
<dbReference type="GO" id="GO:0003676">
    <property type="term" value="F:nucleic acid binding"/>
    <property type="evidence" value="ECO:0007669"/>
    <property type="project" value="InterPro"/>
</dbReference>
<gene>
    <name evidence="2" type="ORF">SAMN04490355_10218</name>
</gene>
<dbReference type="OrthoDB" id="9777257at2"/>
<reference evidence="3" key="1">
    <citation type="submission" date="2016-10" db="EMBL/GenBank/DDBJ databases">
        <authorList>
            <person name="Varghese N."/>
            <person name="Submissions S."/>
        </authorList>
    </citation>
    <scope>NUCLEOTIDE SEQUENCE [LARGE SCALE GENOMIC DNA]</scope>
    <source>
        <strain evidence="3">DSM 13327</strain>
    </source>
</reference>
<sequence>MDNSVIIGLEERIDDLLIGQLKVIQHENEFCFSLDAILLSRFATVRSGAKVVDLGTGTGVIALLLTTRGADHVTGLEISRAMADMAARSVLLNQLDEKVKIIQGDLCKIKDILPSEGYDLVVSNPPYRPVGGGYISPNNNVARAKHEVTATLKDVINAARHLLKYRRGRFAMVHLPERMSEILTAMSQAGIEPKILQLVYSSIDKKPVMLLVEGVKGANPGLTILPPLVVYKPDGSYSDEIAKYYKEYR</sequence>
<evidence type="ECO:0000313" key="2">
    <source>
        <dbReference type="EMBL" id="SFL84469.1"/>
    </source>
</evidence>
<dbReference type="InterPro" id="IPR007848">
    <property type="entry name" value="Small_mtfrase_dom"/>
</dbReference>
<keyword evidence="2" id="KW-0489">Methyltransferase</keyword>
<dbReference type="InterPro" id="IPR029063">
    <property type="entry name" value="SAM-dependent_MTases_sf"/>
</dbReference>
<organism evidence="2 3">
    <name type="scientific">Pelosinus propionicus DSM 13327</name>
    <dbReference type="NCBI Taxonomy" id="1123291"/>
    <lineage>
        <taxon>Bacteria</taxon>
        <taxon>Bacillati</taxon>
        <taxon>Bacillota</taxon>
        <taxon>Negativicutes</taxon>
        <taxon>Selenomonadales</taxon>
        <taxon>Sporomusaceae</taxon>
        <taxon>Pelosinus</taxon>
    </lineage>
</organism>
<evidence type="ECO:0000313" key="3">
    <source>
        <dbReference type="Proteomes" id="UP000199520"/>
    </source>
</evidence>
<dbReference type="PROSITE" id="PS00092">
    <property type="entry name" value="N6_MTASE"/>
    <property type="match status" value="1"/>
</dbReference>
<dbReference type="GO" id="GO:0008170">
    <property type="term" value="F:N-methyltransferase activity"/>
    <property type="evidence" value="ECO:0007669"/>
    <property type="project" value="UniProtKB-ARBA"/>
</dbReference>
<dbReference type="CDD" id="cd02440">
    <property type="entry name" value="AdoMet_MTases"/>
    <property type="match status" value="1"/>
</dbReference>
<keyword evidence="2" id="KW-0808">Transferase</keyword>
<dbReference type="STRING" id="1123291.SAMN04490355_10218"/>
<accession>A0A1I4L0X5</accession>
<dbReference type="GO" id="GO:0032259">
    <property type="term" value="P:methylation"/>
    <property type="evidence" value="ECO:0007669"/>
    <property type="project" value="UniProtKB-KW"/>
</dbReference>
<dbReference type="PANTHER" id="PTHR47739:SF1">
    <property type="entry name" value="TRNA1(VAL) (ADENINE(37)-N6)-METHYLTRANSFERASE"/>
    <property type="match status" value="1"/>
</dbReference>
<dbReference type="PANTHER" id="PTHR47739">
    <property type="entry name" value="TRNA1(VAL) (ADENINE(37)-N6)-METHYLTRANSFERASE"/>
    <property type="match status" value="1"/>
</dbReference>
<dbReference type="Gene3D" id="3.40.50.150">
    <property type="entry name" value="Vaccinia Virus protein VP39"/>
    <property type="match status" value="1"/>
</dbReference>
<keyword evidence="3" id="KW-1185">Reference proteome</keyword>
<dbReference type="RefSeq" id="WP_090937628.1">
    <property type="nucleotide sequence ID" value="NZ_FOTS01000021.1"/>
</dbReference>
<dbReference type="InterPro" id="IPR050210">
    <property type="entry name" value="tRNA_Adenine-N(6)_MTase"/>
</dbReference>
<name>A0A1I4L0X5_9FIRM</name>
<feature type="domain" description="Methyltransferase small" evidence="1">
    <location>
        <begin position="36"/>
        <end position="128"/>
    </location>
</feature>
<dbReference type="AlphaFoldDB" id="A0A1I4L0X5"/>